<evidence type="ECO:0000256" key="2">
    <source>
        <dbReference type="ARBA" id="ARBA00023199"/>
    </source>
</evidence>
<comment type="similarity">
    <text evidence="1">Belongs to the DNA polymerase type-Y family.</text>
</comment>
<dbReference type="RefSeq" id="WP_290286402.1">
    <property type="nucleotide sequence ID" value="NZ_JAUFQN010000019.1"/>
</dbReference>
<dbReference type="Pfam" id="PF00817">
    <property type="entry name" value="IMS"/>
    <property type="match status" value="1"/>
</dbReference>
<dbReference type="Pfam" id="PF11799">
    <property type="entry name" value="IMS_C"/>
    <property type="match status" value="1"/>
</dbReference>
<keyword evidence="6" id="KW-1185">Reference proteome</keyword>
<comment type="caution">
    <text evidence="5">The sequence shown here is derived from an EMBL/GenBank/DDBJ whole genome shotgun (WGS) entry which is preliminary data.</text>
</comment>
<gene>
    <name evidence="5" type="ORF">ACFFUU_07360</name>
</gene>
<feature type="domain" description="UmuC" evidence="4">
    <location>
        <begin position="2"/>
        <end position="187"/>
    </location>
</feature>
<name>A0ABV5GFL9_9FLAO</name>
<dbReference type="InterPro" id="IPR017961">
    <property type="entry name" value="DNA_pol_Y-fam_little_finger"/>
</dbReference>
<keyword evidence="2" id="KW-0741">SOS mutagenesis</keyword>
<keyword evidence="3" id="KW-0742">SOS response</keyword>
<dbReference type="Pfam" id="PF13438">
    <property type="entry name" value="DUF4113"/>
    <property type="match status" value="1"/>
</dbReference>
<dbReference type="EMBL" id="JBHMFB010000016">
    <property type="protein sequence ID" value="MFB9089411.1"/>
    <property type="molecule type" value="Genomic_DNA"/>
</dbReference>
<proteinExistence type="inferred from homology"/>
<accession>A0ABV5GFL9</accession>
<sequence>MYALVDCNNFYASCERVFQPQLNGKPIVILSNNDGCIISRSDEAKALGIPMGAPEFKVRQELKEKNIHVFSSNYPLYGDLSNRVMKILEGFTPHTEPYSIDEAFMNFDGMQIPDYHDYGLQMKRRIMKWLSIPVSVGFAETKALSKVANKIARKFPDRTKGVYVIDSEEKRIKALKWTKIEDVWGIGFRLTKKMKIKNINTAYDFTLPHNEAFIKKEMGVVGLRLKYELEGKSVLELDLPKDKKTIAITRSFAGNITTLDEMKERVSTFATVCAEKLRKQKSCCHGVMVYLRKDKYKTDRQRYNFYKIECLPFASNSSITISNVAVKMLKTMFEEGEIYKKAGVIVTEIIPENQKQFHLFEEENPKHLKLMKVMDDHYKKTGERKIRLGNQDLQRTWKMKQEHLSKRYTTNFNEILEIRCL</sequence>
<dbReference type="Gene3D" id="3.40.1170.60">
    <property type="match status" value="1"/>
</dbReference>
<dbReference type="InterPro" id="IPR043502">
    <property type="entry name" value="DNA/RNA_pol_sf"/>
</dbReference>
<evidence type="ECO:0000313" key="5">
    <source>
        <dbReference type="EMBL" id="MFB9089411.1"/>
    </source>
</evidence>
<evidence type="ECO:0000313" key="6">
    <source>
        <dbReference type="Proteomes" id="UP001589576"/>
    </source>
</evidence>
<dbReference type="InterPro" id="IPR043128">
    <property type="entry name" value="Rev_trsase/Diguanyl_cyclase"/>
</dbReference>
<dbReference type="InterPro" id="IPR001126">
    <property type="entry name" value="UmuC"/>
</dbReference>
<evidence type="ECO:0000256" key="1">
    <source>
        <dbReference type="ARBA" id="ARBA00010945"/>
    </source>
</evidence>
<dbReference type="InterPro" id="IPR050116">
    <property type="entry name" value="DNA_polymerase-Y"/>
</dbReference>
<dbReference type="SUPFAM" id="SSF56672">
    <property type="entry name" value="DNA/RNA polymerases"/>
    <property type="match status" value="1"/>
</dbReference>
<protein>
    <submittedName>
        <fullName evidence="5">Y-family DNA polymerase</fullName>
    </submittedName>
</protein>
<reference evidence="5 6" key="1">
    <citation type="submission" date="2024-09" db="EMBL/GenBank/DDBJ databases">
        <authorList>
            <person name="Sun Q."/>
            <person name="Mori K."/>
        </authorList>
    </citation>
    <scope>NUCLEOTIDE SEQUENCE [LARGE SCALE GENOMIC DNA]</scope>
    <source>
        <strain evidence="5 6">CECT 8460</strain>
    </source>
</reference>
<dbReference type="PANTHER" id="PTHR11076">
    <property type="entry name" value="DNA REPAIR POLYMERASE UMUC / TRANSFERASE FAMILY MEMBER"/>
    <property type="match status" value="1"/>
</dbReference>
<organism evidence="5 6">
    <name type="scientific">Flavobacterium paronense</name>
    <dbReference type="NCBI Taxonomy" id="1392775"/>
    <lineage>
        <taxon>Bacteria</taxon>
        <taxon>Pseudomonadati</taxon>
        <taxon>Bacteroidota</taxon>
        <taxon>Flavobacteriia</taxon>
        <taxon>Flavobacteriales</taxon>
        <taxon>Flavobacteriaceae</taxon>
        <taxon>Flavobacterium</taxon>
    </lineage>
</organism>
<dbReference type="CDD" id="cd01700">
    <property type="entry name" value="PolY_Pol_V_umuC"/>
    <property type="match status" value="1"/>
</dbReference>
<dbReference type="InterPro" id="IPR025188">
    <property type="entry name" value="DUF4113"/>
</dbReference>
<dbReference type="Gene3D" id="3.30.70.270">
    <property type="match status" value="1"/>
</dbReference>
<dbReference type="PANTHER" id="PTHR11076:SF33">
    <property type="entry name" value="DNA POLYMERASE KAPPA"/>
    <property type="match status" value="1"/>
</dbReference>
<evidence type="ECO:0000259" key="4">
    <source>
        <dbReference type="PROSITE" id="PS50173"/>
    </source>
</evidence>
<keyword evidence="2" id="KW-0227">DNA damage</keyword>
<evidence type="ECO:0000256" key="3">
    <source>
        <dbReference type="ARBA" id="ARBA00023236"/>
    </source>
</evidence>
<dbReference type="Proteomes" id="UP001589576">
    <property type="component" value="Unassembled WGS sequence"/>
</dbReference>
<dbReference type="PROSITE" id="PS50173">
    <property type="entry name" value="UMUC"/>
    <property type="match status" value="1"/>
</dbReference>